<keyword evidence="2" id="KW-1185">Reference proteome</keyword>
<dbReference type="Proteomes" id="UP001057402">
    <property type="component" value="Chromosome 7"/>
</dbReference>
<proteinExistence type="predicted"/>
<accession>A0ACB9P0I8</accession>
<sequence>MSCHQSMNSGLFFGGLNWNPRTDSVGFFTEADVKDPSMRSLSRQGSLYGLTLDEVHSQIGNVGKPLGSMNLDELLKSVWSADVTNQGCDTAEGMENPRGQHVQGNQLQKQPSFMLSRALSQKTVDEVWKDIQQGKGKKDAGAPYDGQEGANRDRQPTLGEITLEDFLSLAGVEAEPPEANRAEPKTGVLLAAAAQQENNLQHGQWMNYQLASVQQQQNIVPLFMPANHVQQPISVVPTAAPAPFLDTGFSDALIALSPSSFLGAVSDTQSPGLKRVAPEGVIEKTVERRQKRMIKNRESAARSRARKQAYTQELENKVAFLEEENAKLRKQRDLDKALPPSTEPNKKLRRTSSAPAPL</sequence>
<evidence type="ECO:0000313" key="1">
    <source>
        <dbReference type="EMBL" id="KAI4341199.1"/>
    </source>
</evidence>
<organism evidence="1 2">
    <name type="scientific">Melastoma candidum</name>
    <dbReference type="NCBI Taxonomy" id="119954"/>
    <lineage>
        <taxon>Eukaryota</taxon>
        <taxon>Viridiplantae</taxon>
        <taxon>Streptophyta</taxon>
        <taxon>Embryophyta</taxon>
        <taxon>Tracheophyta</taxon>
        <taxon>Spermatophyta</taxon>
        <taxon>Magnoliopsida</taxon>
        <taxon>eudicotyledons</taxon>
        <taxon>Gunneridae</taxon>
        <taxon>Pentapetalae</taxon>
        <taxon>rosids</taxon>
        <taxon>malvids</taxon>
        <taxon>Myrtales</taxon>
        <taxon>Melastomataceae</taxon>
        <taxon>Melastomatoideae</taxon>
        <taxon>Melastomateae</taxon>
        <taxon>Melastoma</taxon>
    </lineage>
</organism>
<name>A0ACB9P0I8_9MYRT</name>
<reference evidence="2" key="1">
    <citation type="journal article" date="2023" name="Front. Plant Sci.">
        <title>Chromosomal-level genome assembly of Melastoma candidum provides insights into trichome evolution.</title>
        <authorList>
            <person name="Zhong Y."/>
            <person name="Wu W."/>
            <person name="Sun C."/>
            <person name="Zou P."/>
            <person name="Liu Y."/>
            <person name="Dai S."/>
            <person name="Zhou R."/>
        </authorList>
    </citation>
    <scope>NUCLEOTIDE SEQUENCE [LARGE SCALE GENOMIC DNA]</scope>
</reference>
<dbReference type="EMBL" id="CM042886">
    <property type="protein sequence ID" value="KAI4341199.1"/>
    <property type="molecule type" value="Genomic_DNA"/>
</dbReference>
<protein>
    <submittedName>
        <fullName evidence="1">Uncharacterized protein</fullName>
    </submittedName>
</protein>
<evidence type="ECO:0000313" key="2">
    <source>
        <dbReference type="Proteomes" id="UP001057402"/>
    </source>
</evidence>
<comment type="caution">
    <text evidence="1">The sequence shown here is derived from an EMBL/GenBank/DDBJ whole genome shotgun (WGS) entry which is preliminary data.</text>
</comment>
<gene>
    <name evidence="1" type="ORF">MLD38_025952</name>
</gene>